<evidence type="ECO:0000313" key="8">
    <source>
        <dbReference type="EMBL" id="ORY50862.1"/>
    </source>
</evidence>
<dbReference type="EMBL" id="MCGO01000006">
    <property type="protein sequence ID" value="ORY50862.1"/>
    <property type="molecule type" value="Genomic_DNA"/>
</dbReference>
<comment type="caution">
    <text evidence="8">The sequence shown here is derived from an EMBL/GenBank/DDBJ whole genome shotgun (WGS) entry which is preliminary data.</text>
</comment>
<keyword evidence="3 7" id="KW-1133">Transmembrane helix</keyword>
<keyword evidence="9" id="KW-1185">Reference proteome</keyword>
<feature type="region of interest" description="Disordered" evidence="6">
    <location>
        <begin position="264"/>
        <end position="295"/>
    </location>
</feature>
<dbReference type="InterPro" id="IPR013946">
    <property type="entry name" value="NCA2-like"/>
</dbReference>
<accession>A0A1Y2CV19</accession>
<keyword evidence="4" id="KW-0496">Mitochondrion</keyword>
<feature type="compositionally biased region" description="Low complexity" evidence="6">
    <location>
        <begin position="264"/>
        <end position="276"/>
    </location>
</feature>
<dbReference type="Proteomes" id="UP000193642">
    <property type="component" value="Unassembled WGS sequence"/>
</dbReference>
<dbReference type="STRING" id="329046.A0A1Y2CV19"/>
<dbReference type="PANTHER" id="PTHR28234:SF1">
    <property type="entry name" value="NUCLEAR CONTROL OF ATPASE PROTEIN 2"/>
    <property type="match status" value="1"/>
</dbReference>
<evidence type="ECO:0000256" key="6">
    <source>
        <dbReference type="SAM" id="MobiDB-lite"/>
    </source>
</evidence>
<organism evidence="8 9">
    <name type="scientific">Rhizoclosmatium globosum</name>
    <dbReference type="NCBI Taxonomy" id="329046"/>
    <lineage>
        <taxon>Eukaryota</taxon>
        <taxon>Fungi</taxon>
        <taxon>Fungi incertae sedis</taxon>
        <taxon>Chytridiomycota</taxon>
        <taxon>Chytridiomycota incertae sedis</taxon>
        <taxon>Chytridiomycetes</taxon>
        <taxon>Chytridiales</taxon>
        <taxon>Chytriomycetaceae</taxon>
        <taxon>Rhizoclosmatium</taxon>
    </lineage>
</organism>
<keyword evidence="2 7" id="KW-0812">Transmembrane</keyword>
<gene>
    <name evidence="8" type="ORF">BCR33DRAFT_734049</name>
</gene>
<evidence type="ECO:0000256" key="3">
    <source>
        <dbReference type="ARBA" id="ARBA00022989"/>
    </source>
</evidence>
<evidence type="ECO:0000256" key="2">
    <source>
        <dbReference type="ARBA" id="ARBA00022692"/>
    </source>
</evidence>
<evidence type="ECO:0000313" key="9">
    <source>
        <dbReference type="Proteomes" id="UP000193642"/>
    </source>
</evidence>
<evidence type="ECO:0000256" key="7">
    <source>
        <dbReference type="SAM" id="Phobius"/>
    </source>
</evidence>
<comment type="subcellular location">
    <subcellularLocation>
        <location evidence="1">Mitochondrion membrane</location>
        <topology evidence="1">Multi-pass membrane protein</topology>
    </subcellularLocation>
</comment>
<keyword evidence="5 7" id="KW-0472">Membrane</keyword>
<protein>
    <submittedName>
        <fullName evidence="8">NCA2-domain-containing protein</fullName>
    </submittedName>
</protein>
<reference evidence="8 9" key="1">
    <citation type="submission" date="2016-07" db="EMBL/GenBank/DDBJ databases">
        <title>Pervasive Adenine N6-methylation of Active Genes in Fungi.</title>
        <authorList>
            <consortium name="DOE Joint Genome Institute"/>
            <person name="Mondo S.J."/>
            <person name="Dannebaum R.O."/>
            <person name="Kuo R.C."/>
            <person name="Labutti K."/>
            <person name="Haridas S."/>
            <person name="Kuo A."/>
            <person name="Salamov A."/>
            <person name="Ahrendt S.R."/>
            <person name="Lipzen A."/>
            <person name="Sullivan W."/>
            <person name="Andreopoulos W.B."/>
            <person name="Clum A."/>
            <person name="Lindquist E."/>
            <person name="Daum C."/>
            <person name="Ramamoorthy G.K."/>
            <person name="Gryganskyi A."/>
            <person name="Culley D."/>
            <person name="Magnuson J.K."/>
            <person name="James T.Y."/>
            <person name="O'Malley M.A."/>
            <person name="Stajich J.E."/>
            <person name="Spatafora J.W."/>
            <person name="Visel A."/>
            <person name="Grigoriev I.V."/>
        </authorList>
    </citation>
    <scope>NUCLEOTIDE SEQUENCE [LARGE SCALE GENOMIC DNA]</scope>
    <source>
        <strain evidence="8 9">JEL800</strain>
    </source>
</reference>
<dbReference type="PANTHER" id="PTHR28234">
    <property type="entry name" value="NUCLEAR CONTROL OF ATPASE PROTEIN 2"/>
    <property type="match status" value="1"/>
</dbReference>
<dbReference type="Pfam" id="PF08637">
    <property type="entry name" value="NCA2"/>
    <property type="match status" value="2"/>
</dbReference>
<sequence length="651" mass="71671">MEGIRQQLLATALSTESPTSREWVLLHALDRVQVQGQAKEQSVVAAETIKAVLDDVLGSMAADASFEVSAVESIVLGAALAQIHALLRSTVLVAALQTSNAALFHCSRLNSDAALLSHALTIAATDPALAPGLAIRFRAMQWSTVDNIRDNLYHVTHAPLHWARRDLRAKVAALKLAQFRNASVLGILATQIHAHNEGSSSIAVAPLDSLSLLEDIASTLVSLPADAVKVAQFTESHPHHQPPVFEPLEFDSLLTLNPAPTPYSSSPAPFSSASASGTIKRKQSLKPPVRPSSDMRSRYERALKLLDTLETLESSFYVVQKEYGTPSLFKQYLVPSIATLSAGLFIFGSVRINLESIRALITSATETAMSLAQDYFLTPLQQVYSTIRHKERRLALMGADSLSSDLESLERMVVDFAKDRHLGANDSDIREMVQRGDLSIVLKSYESDLKHPISQAVRGKKNSPLTLCSPSKRLNLILPFQTGDLIRTLLIQVQKSKVDLELAMSALDKLLAANELNFTIMSVVPILFLSYAAYTSARTFLRRRNGLGREQVYEKIRLSLGDVERILNRANNGGRIDEVGGVLQGLSFEEYGLLLIELSSLGTLGQAVPRKWRDRFLEDVVELGDVKWSVAQRLETVKRITRWYPFVQPKE</sequence>
<proteinExistence type="predicted"/>
<dbReference type="GO" id="GO:0005741">
    <property type="term" value="C:mitochondrial outer membrane"/>
    <property type="evidence" value="ECO:0007669"/>
    <property type="project" value="TreeGrafter"/>
</dbReference>
<dbReference type="AlphaFoldDB" id="A0A1Y2CV19"/>
<evidence type="ECO:0000256" key="5">
    <source>
        <dbReference type="ARBA" id="ARBA00023136"/>
    </source>
</evidence>
<name>A0A1Y2CV19_9FUNG</name>
<evidence type="ECO:0000256" key="4">
    <source>
        <dbReference type="ARBA" id="ARBA00023128"/>
    </source>
</evidence>
<dbReference type="OrthoDB" id="413313at2759"/>
<feature type="transmembrane region" description="Helical" evidence="7">
    <location>
        <begin position="516"/>
        <end position="534"/>
    </location>
</feature>
<evidence type="ECO:0000256" key="1">
    <source>
        <dbReference type="ARBA" id="ARBA00004225"/>
    </source>
</evidence>